<feature type="compositionally biased region" description="Low complexity" evidence="1">
    <location>
        <begin position="303"/>
        <end position="317"/>
    </location>
</feature>
<dbReference type="PANTHER" id="PTHR23149">
    <property type="entry name" value="G PATCH DOMAIN CONTAINING PROTEIN"/>
    <property type="match status" value="1"/>
</dbReference>
<feature type="compositionally biased region" description="Acidic residues" evidence="1">
    <location>
        <begin position="254"/>
        <end position="268"/>
    </location>
</feature>
<dbReference type="InterPro" id="IPR050656">
    <property type="entry name" value="PINX1"/>
</dbReference>
<feature type="region of interest" description="Disordered" evidence="1">
    <location>
        <begin position="238"/>
        <end position="470"/>
    </location>
</feature>
<reference evidence="3" key="1">
    <citation type="submission" date="2025-08" db="UniProtKB">
        <authorList>
            <consortium name="Ensembl"/>
        </authorList>
    </citation>
    <scope>IDENTIFICATION</scope>
</reference>
<feature type="compositionally biased region" description="Polar residues" evidence="1">
    <location>
        <begin position="183"/>
        <end position="197"/>
    </location>
</feature>
<feature type="compositionally biased region" description="Polar residues" evidence="1">
    <location>
        <begin position="318"/>
        <end position="333"/>
    </location>
</feature>
<evidence type="ECO:0000256" key="1">
    <source>
        <dbReference type="SAM" id="MobiDB-lite"/>
    </source>
</evidence>
<accession>A0A8C2GNN7</accession>
<feature type="compositionally biased region" description="Polar residues" evidence="1">
    <location>
        <begin position="269"/>
        <end position="283"/>
    </location>
</feature>
<feature type="compositionally biased region" description="Basic and acidic residues" evidence="1">
    <location>
        <begin position="415"/>
        <end position="438"/>
    </location>
</feature>
<dbReference type="InterPro" id="IPR000467">
    <property type="entry name" value="G_patch_dom"/>
</dbReference>
<proteinExistence type="predicted"/>
<dbReference type="SMART" id="SM00443">
    <property type="entry name" value="G_patch"/>
    <property type="match status" value="1"/>
</dbReference>
<organism evidence="3 4">
    <name type="scientific">Cyprinus carpio</name>
    <name type="common">Common carp</name>
    <dbReference type="NCBI Taxonomy" id="7962"/>
    <lineage>
        <taxon>Eukaryota</taxon>
        <taxon>Metazoa</taxon>
        <taxon>Chordata</taxon>
        <taxon>Craniata</taxon>
        <taxon>Vertebrata</taxon>
        <taxon>Euteleostomi</taxon>
        <taxon>Actinopterygii</taxon>
        <taxon>Neopterygii</taxon>
        <taxon>Teleostei</taxon>
        <taxon>Ostariophysi</taxon>
        <taxon>Cypriniformes</taxon>
        <taxon>Cyprinidae</taxon>
        <taxon>Cyprininae</taxon>
        <taxon>Cyprinus</taxon>
    </lineage>
</organism>
<evidence type="ECO:0000259" key="2">
    <source>
        <dbReference type="PROSITE" id="PS50174"/>
    </source>
</evidence>
<dbReference type="GO" id="GO:0003676">
    <property type="term" value="F:nucleic acid binding"/>
    <property type="evidence" value="ECO:0007669"/>
    <property type="project" value="InterPro"/>
</dbReference>
<protein>
    <submittedName>
        <fullName evidence="3">PIN2 (TERF1) interacting telomerase inhibitor 1</fullName>
    </submittedName>
</protein>
<dbReference type="GO" id="GO:0005730">
    <property type="term" value="C:nucleolus"/>
    <property type="evidence" value="ECO:0007669"/>
    <property type="project" value="TreeGrafter"/>
</dbReference>
<sequence length="470" mass="53472">MPFLKFYVHKIFLSFDFVSSTDTATKKEITMRRFCGGVLGKENFLPPVRVRRVSVEDRFICQQFFQMKFHLRHILDDLRVPPCVQGPLKMSMLAEPRRKQKWSVDPRNSAWSNDESKFGQKMLERMGWSKGKGLGKSEQGSTEHIKVKVKNNSMGLGTTVNNEDNWIAHQDDFNQLLAELNNCHGQNNTDNPTQEQGFSLEEKSKTSKKRVHYMKFTKGKDLSSRSKTDLACIFGKRSKHDTRDQDEGSSGPDSQEEREEDKDTDTDPNPETQTNTVTSTLTMQEYFAQRMAQIKKTQGGRDPAASSSEVSSNAPSPLATSASKEDSPNSSDMEQSKKKKKKKKDRESERDGVEEDALTSVTGESGEEPNHSQKKKKKNKRKREERDEDGTEVCSAPTVTEEDAPTTGKRKKDKKTSLEVHSDTPKTIEIENMDSKVSDKKKKKKREEDEEEGVTEEGVSKKNKKKLKRK</sequence>
<dbReference type="AlphaFoldDB" id="A0A8C2GNN7"/>
<dbReference type="PROSITE" id="PS50174">
    <property type="entry name" value="G_PATCH"/>
    <property type="match status" value="1"/>
</dbReference>
<feature type="domain" description="G-patch" evidence="2">
    <location>
        <begin position="115"/>
        <end position="161"/>
    </location>
</feature>
<dbReference type="PANTHER" id="PTHR23149:SF27">
    <property type="entry name" value="PIN2_TERF1-INTERACTING TELOMERASE INHIBITOR 1"/>
    <property type="match status" value="1"/>
</dbReference>
<evidence type="ECO:0000313" key="4">
    <source>
        <dbReference type="Proteomes" id="UP000694700"/>
    </source>
</evidence>
<name>A0A8C2GNN7_CYPCA</name>
<dbReference type="Proteomes" id="UP000694700">
    <property type="component" value="Unplaced"/>
</dbReference>
<evidence type="ECO:0000313" key="3">
    <source>
        <dbReference type="Ensembl" id="ENSCCRP00015106801.1"/>
    </source>
</evidence>
<dbReference type="GO" id="GO:0010521">
    <property type="term" value="F:telomerase inhibitor activity"/>
    <property type="evidence" value="ECO:0007669"/>
    <property type="project" value="TreeGrafter"/>
</dbReference>
<feature type="compositionally biased region" description="Basic residues" evidence="1">
    <location>
        <begin position="372"/>
        <end position="383"/>
    </location>
</feature>
<dbReference type="Ensembl" id="ENSCCRT00015110202.1">
    <property type="protein sequence ID" value="ENSCCRP00015106801.1"/>
    <property type="gene ID" value="ENSCCRG00015042534.1"/>
</dbReference>
<feature type="region of interest" description="Disordered" evidence="1">
    <location>
        <begin position="183"/>
        <end position="208"/>
    </location>
</feature>
<feature type="compositionally biased region" description="Basic residues" evidence="1">
    <location>
        <begin position="461"/>
        <end position="470"/>
    </location>
</feature>
<dbReference type="Pfam" id="PF01585">
    <property type="entry name" value="G-patch"/>
    <property type="match status" value="1"/>
</dbReference>